<evidence type="ECO:0000256" key="2">
    <source>
        <dbReference type="SAM" id="SignalP"/>
    </source>
</evidence>
<dbReference type="Pfam" id="PF00069">
    <property type="entry name" value="Pkinase"/>
    <property type="match status" value="1"/>
</dbReference>
<dbReference type="SUPFAM" id="SSF56112">
    <property type="entry name" value="Protein kinase-like (PK-like)"/>
    <property type="match status" value="1"/>
</dbReference>
<dbReference type="Proteomes" id="UP000825729">
    <property type="component" value="Unassembled WGS sequence"/>
</dbReference>
<sequence>MGRGKAPLVMLLQFLLFHPIFSLPEDSSTCLMLYKEGGAPAVFQSPKCPRWTLLDDRRSVRTSNCQSAMLQGRRSSQEDRMLCVLDMRIPFPGRTGIKEVSVGIVAVFDGHNGAEASEMASKLLLEYFLLHAYFLLDGIFSVTFKKSYGKFMSKGDMDAIFEVVNRHNEKLQRNLNFERSNGLVPFIFDESLHMEILKESLLRTIHDIDITFSKEAYEKSLESGSTATIVLIADSQILVANIGDSKALLCSEDFYSTGSLSKYNRRGRGRRRNKAVSLTTNAHDNFIKLPSFDGSTYFCVKELTSDHHPDRDDERARVEAAGGYVAEWGGIARVNGELAISRAIGDLPYKSYGVISVPEVTDWQPFTVNDTYLVVASDGVFEKMSTQDICDLLWEADKQKSKDLEVLSTDLWSLADYIVNTAFKEGSMDNMAAVVVSLRPTSISLSSLKGLSDKYVEADFSSGPKVLLGAEEDLRAVGRTTGPSSNLVPVGYFNQIAMKLKNLLVEREFKKIGCFYLSENLNEDVDYIFKSLRDDKKNEVPVMQHMLPESLGQCHLDEKLKDLYIEENLCQLGNDIRDDKEQCINPDGLATFLGLLESIPLNYSVSSASRLFGHGPSDFRYVLKRKFDRGSYGEVWLAFSWNCSQDSDSFLEMRRSASSENNFCLDPHISNTSTESNSTNYDGFTNPATDDLFILKRIMVERGHSAYLSGLREKYFGEIFLNASLSLKGSKSSELSSPNMGHKKGSPVDGVRDKWNSTGESANQKVIDGDSDQGLMHIARFIESFESQAKEIWLVFRNEGLSLSKLIYTAEETRATSRKGGDSARNVQVLHPSKWWHWLRTTEAGRYEMRNIMWQLLLALKACHDRNITHRDIKPENMVICFEDLKTGRCLREIPSGEANYHIKMRIIDFGSAIDLFTMKNLYGSNGPSRSEQTFEYGPPEALLNSSWFQGPTSTTLKYDMWSVGVVMLELILGSPHVFEISSRTQALLDQYLEGWNQGTKTLAYKLRSLMEMCILSPGSSPQHNRRDGTKDHLGVWPASWKCSEESFSKLVKLRDPLRLGFPNIWALRLVRQLLLWHPEDRLSVDEALQHPYFYSQLQT</sequence>
<dbReference type="InterPro" id="IPR001932">
    <property type="entry name" value="PPM-type_phosphatase-like_dom"/>
</dbReference>
<dbReference type="PANTHER" id="PTHR47992">
    <property type="entry name" value="PROTEIN PHOSPHATASE"/>
    <property type="match status" value="1"/>
</dbReference>
<protein>
    <recommendedName>
        <fullName evidence="7">Protein-serine/threonine phosphatase</fullName>
    </recommendedName>
</protein>
<dbReference type="Gene3D" id="3.60.40.10">
    <property type="entry name" value="PPM-type phosphatase domain"/>
    <property type="match status" value="1"/>
</dbReference>
<reference evidence="5 6" key="1">
    <citation type="submission" date="2021-07" db="EMBL/GenBank/DDBJ databases">
        <title>The Aristolochia fimbriata genome: insights into angiosperm evolution, floral development and chemical biosynthesis.</title>
        <authorList>
            <person name="Jiao Y."/>
        </authorList>
    </citation>
    <scope>NUCLEOTIDE SEQUENCE [LARGE SCALE GENOMIC DNA]</scope>
    <source>
        <strain evidence="5">IBCAS-2021</strain>
        <tissue evidence="5">Leaf</tissue>
    </source>
</reference>
<comment type="caution">
    <text evidence="5">The sequence shown here is derived from an EMBL/GenBank/DDBJ whole genome shotgun (WGS) entry which is preliminary data.</text>
</comment>
<feature type="region of interest" description="Disordered" evidence="1">
    <location>
        <begin position="731"/>
        <end position="752"/>
    </location>
</feature>
<dbReference type="GO" id="GO:0005524">
    <property type="term" value="F:ATP binding"/>
    <property type="evidence" value="ECO:0007669"/>
    <property type="project" value="InterPro"/>
</dbReference>
<keyword evidence="6" id="KW-1185">Reference proteome</keyword>
<dbReference type="InterPro" id="IPR008271">
    <property type="entry name" value="Ser/Thr_kinase_AS"/>
</dbReference>
<evidence type="ECO:0000313" key="5">
    <source>
        <dbReference type="EMBL" id="KAG9451837.1"/>
    </source>
</evidence>
<dbReference type="PROSITE" id="PS51746">
    <property type="entry name" value="PPM_2"/>
    <property type="match status" value="1"/>
</dbReference>
<evidence type="ECO:0000259" key="3">
    <source>
        <dbReference type="PROSITE" id="PS50011"/>
    </source>
</evidence>
<dbReference type="InterPro" id="IPR000719">
    <property type="entry name" value="Prot_kinase_dom"/>
</dbReference>
<dbReference type="FunFam" id="1.10.510.10:FF:001568">
    <property type="entry name" value="uncharacterized protein LOC106771884 isoform X8"/>
    <property type="match status" value="1"/>
</dbReference>
<evidence type="ECO:0000313" key="6">
    <source>
        <dbReference type="Proteomes" id="UP000825729"/>
    </source>
</evidence>
<organism evidence="5 6">
    <name type="scientific">Aristolochia fimbriata</name>
    <name type="common">White veined hardy Dutchman's pipe vine</name>
    <dbReference type="NCBI Taxonomy" id="158543"/>
    <lineage>
        <taxon>Eukaryota</taxon>
        <taxon>Viridiplantae</taxon>
        <taxon>Streptophyta</taxon>
        <taxon>Embryophyta</taxon>
        <taxon>Tracheophyta</taxon>
        <taxon>Spermatophyta</taxon>
        <taxon>Magnoliopsida</taxon>
        <taxon>Magnoliidae</taxon>
        <taxon>Piperales</taxon>
        <taxon>Aristolochiaceae</taxon>
        <taxon>Aristolochia</taxon>
    </lineage>
</organism>
<feature type="domain" description="Protein kinase" evidence="3">
    <location>
        <begin position="621"/>
        <end position="1094"/>
    </location>
</feature>
<dbReference type="PROSITE" id="PS00108">
    <property type="entry name" value="PROTEIN_KINASE_ST"/>
    <property type="match status" value="1"/>
</dbReference>
<gene>
    <name evidence="5" type="ORF">H6P81_004741</name>
</gene>
<proteinExistence type="predicted"/>
<dbReference type="SUPFAM" id="SSF81606">
    <property type="entry name" value="PP2C-like"/>
    <property type="match status" value="1"/>
</dbReference>
<dbReference type="InterPro" id="IPR036457">
    <property type="entry name" value="PPM-type-like_dom_sf"/>
</dbReference>
<evidence type="ECO:0008006" key="7">
    <source>
        <dbReference type="Google" id="ProtNLM"/>
    </source>
</evidence>
<feature type="signal peptide" evidence="2">
    <location>
        <begin position="1"/>
        <end position="22"/>
    </location>
</feature>
<name>A0AAV7ESL1_ARIFI</name>
<dbReference type="Pfam" id="PF00481">
    <property type="entry name" value="PP2C"/>
    <property type="match status" value="2"/>
</dbReference>
<accession>A0AAV7ESL1</accession>
<evidence type="ECO:0000259" key="4">
    <source>
        <dbReference type="PROSITE" id="PS51746"/>
    </source>
</evidence>
<dbReference type="SMART" id="SM00332">
    <property type="entry name" value="PP2Cc"/>
    <property type="match status" value="1"/>
</dbReference>
<dbReference type="PROSITE" id="PS50011">
    <property type="entry name" value="PROTEIN_KINASE_DOM"/>
    <property type="match status" value="1"/>
</dbReference>
<keyword evidence="2" id="KW-0732">Signal</keyword>
<feature type="domain" description="PPM-type phosphatase" evidence="4">
    <location>
        <begin position="64"/>
        <end position="438"/>
    </location>
</feature>
<feature type="chain" id="PRO_5043372605" description="Protein-serine/threonine phosphatase" evidence="2">
    <location>
        <begin position="23"/>
        <end position="1100"/>
    </location>
</feature>
<dbReference type="EMBL" id="JAINDJ010000003">
    <property type="protein sequence ID" value="KAG9451837.1"/>
    <property type="molecule type" value="Genomic_DNA"/>
</dbReference>
<dbReference type="GO" id="GO:0004672">
    <property type="term" value="F:protein kinase activity"/>
    <property type="evidence" value="ECO:0007669"/>
    <property type="project" value="InterPro"/>
</dbReference>
<evidence type="ECO:0000256" key="1">
    <source>
        <dbReference type="SAM" id="MobiDB-lite"/>
    </source>
</evidence>
<dbReference type="GO" id="GO:0004722">
    <property type="term" value="F:protein serine/threonine phosphatase activity"/>
    <property type="evidence" value="ECO:0007669"/>
    <property type="project" value="InterPro"/>
</dbReference>
<dbReference type="InterPro" id="IPR015655">
    <property type="entry name" value="PP2C"/>
</dbReference>
<dbReference type="Gene3D" id="1.10.510.10">
    <property type="entry name" value="Transferase(Phosphotransferase) domain 1"/>
    <property type="match status" value="1"/>
</dbReference>
<dbReference type="AlphaFoldDB" id="A0AAV7ESL1"/>
<dbReference type="CDD" id="cd00143">
    <property type="entry name" value="PP2Cc"/>
    <property type="match status" value="1"/>
</dbReference>
<dbReference type="InterPro" id="IPR011009">
    <property type="entry name" value="Kinase-like_dom_sf"/>
</dbReference>
<dbReference type="SMART" id="SM00220">
    <property type="entry name" value="S_TKc"/>
    <property type="match status" value="1"/>
</dbReference>